<reference evidence="2 3" key="1">
    <citation type="submission" date="2018-09" db="EMBL/GenBank/DDBJ databases">
        <title>YIM 75507 draft genome.</title>
        <authorList>
            <person name="Tang S."/>
            <person name="Feng Y."/>
        </authorList>
    </citation>
    <scope>NUCLEOTIDE SEQUENCE [LARGE SCALE GENOMIC DNA]</scope>
    <source>
        <strain evidence="2 3">YIM 75507</strain>
    </source>
</reference>
<gene>
    <name evidence="2" type="ORF">D5H75_31390</name>
</gene>
<feature type="region of interest" description="Disordered" evidence="1">
    <location>
        <begin position="68"/>
        <end position="98"/>
    </location>
</feature>
<dbReference type="AlphaFoldDB" id="A0A3A4AE75"/>
<organism evidence="2 3">
    <name type="scientific">Bailinhaonella thermotolerans</name>
    <dbReference type="NCBI Taxonomy" id="1070861"/>
    <lineage>
        <taxon>Bacteria</taxon>
        <taxon>Bacillati</taxon>
        <taxon>Actinomycetota</taxon>
        <taxon>Actinomycetes</taxon>
        <taxon>Streptosporangiales</taxon>
        <taxon>Streptosporangiaceae</taxon>
        <taxon>Bailinhaonella</taxon>
    </lineage>
</organism>
<feature type="compositionally biased region" description="Pro residues" evidence="1">
    <location>
        <begin position="130"/>
        <end position="154"/>
    </location>
</feature>
<feature type="region of interest" description="Disordered" evidence="1">
    <location>
        <begin position="126"/>
        <end position="160"/>
    </location>
</feature>
<dbReference type="Proteomes" id="UP000265768">
    <property type="component" value="Unassembled WGS sequence"/>
</dbReference>
<proteinExistence type="predicted"/>
<dbReference type="EMBL" id="QZEY01000017">
    <property type="protein sequence ID" value="RJL23943.1"/>
    <property type="molecule type" value="Genomic_DNA"/>
</dbReference>
<evidence type="ECO:0000313" key="2">
    <source>
        <dbReference type="EMBL" id="RJL23943.1"/>
    </source>
</evidence>
<evidence type="ECO:0000256" key="1">
    <source>
        <dbReference type="SAM" id="MobiDB-lite"/>
    </source>
</evidence>
<comment type="caution">
    <text evidence="2">The sequence shown here is derived from an EMBL/GenBank/DDBJ whole genome shotgun (WGS) entry which is preliminary data.</text>
</comment>
<accession>A0A3A4AE75</accession>
<feature type="compositionally biased region" description="Low complexity" evidence="1">
    <location>
        <begin position="79"/>
        <end position="93"/>
    </location>
</feature>
<name>A0A3A4AE75_9ACTN</name>
<keyword evidence="3" id="KW-1185">Reference proteome</keyword>
<sequence>MRAGELDYAAALQRIWEVHATDADGYVWLYDPSSDPGRQWGRGRPGETPVATDPAAFRGTAAPMWPATIEQPPAEEPDAAPQDAAAPAASPSSRLSLPDVPKKTMAMLGGGLALAAVLGVAALNSGGEEPPAPPKPPATSAPAPPAASQPPVEPAAPLTPGYPIPSWADIERILAELRSGDVARVSQVVADPGSDQVRQQWAAVLKQWHDSGRQIQASGLVGRPDGTALQIWALTAPDKKAGPAAQAEVVWVQADGVWKLKKLPVFRAVA</sequence>
<evidence type="ECO:0000313" key="3">
    <source>
        <dbReference type="Proteomes" id="UP000265768"/>
    </source>
</evidence>
<protein>
    <submittedName>
        <fullName evidence="2">Uncharacterized protein</fullName>
    </submittedName>
</protein>